<dbReference type="InterPro" id="IPR036390">
    <property type="entry name" value="WH_DNA-bd_sf"/>
</dbReference>
<dbReference type="RefSeq" id="WP_209341102.1">
    <property type="nucleotide sequence ID" value="NZ_JAGIQL010000069.1"/>
</dbReference>
<accession>A0A940RWK6</accession>
<dbReference type="SUPFAM" id="SSF46785">
    <property type="entry name" value="Winged helix' DNA-binding domain"/>
    <property type="match status" value="1"/>
</dbReference>
<dbReference type="Proteomes" id="UP000670475">
    <property type="component" value="Unassembled WGS sequence"/>
</dbReference>
<name>A0A940RWK6_9ACTN</name>
<evidence type="ECO:0000256" key="1">
    <source>
        <dbReference type="ARBA" id="ARBA00023015"/>
    </source>
</evidence>
<dbReference type="SMART" id="SM00345">
    <property type="entry name" value="HTH_GNTR"/>
    <property type="match status" value="1"/>
</dbReference>
<evidence type="ECO:0000256" key="2">
    <source>
        <dbReference type="ARBA" id="ARBA00023125"/>
    </source>
</evidence>
<dbReference type="InterPro" id="IPR000524">
    <property type="entry name" value="Tscrpt_reg_HTH_GntR"/>
</dbReference>
<proteinExistence type="predicted"/>
<feature type="domain" description="HTH gntR-type" evidence="4">
    <location>
        <begin position="12"/>
        <end position="80"/>
    </location>
</feature>
<dbReference type="InterPro" id="IPR036388">
    <property type="entry name" value="WH-like_DNA-bd_sf"/>
</dbReference>
<protein>
    <submittedName>
        <fullName evidence="5">GntR family transcriptional regulator</fullName>
    </submittedName>
</protein>
<dbReference type="GO" id="GO:0003700">
    <property type="term" value="F:DNA-binding transcription factor activity"/>
    <property type="evidence" value="ECO:0007669"/>
    <property type="project" value="InterPro"/>
</dbReference>
<dbReference type="CDD" id="cd07377">
    <property type="entry name" value="WHTH_GntR"/>
    <property type="match status" value="1"/>
</dbReference>
<organism evidence="5 6">
    <name type="scientific">Streptomyces montanisoli</name>
    <dbReference type="NCBI Taxonomy" id="2798581"/>
    <lineage>
        <taxon>Bacteria</taxon>
        <taxon>Bacillati</taxon>
        <taxon>Actinomycetota</taxon>
        <taxon>Actinomycetes</taxon>
        <taxon>Kitasatosporales</taxon>
        <taxon>Streptomycetaceae</taxon>
        <taxon>Streptomyces</taxon>
    </lineage>
</organism>
<keyword evidence="3" id="KW-0804">Transcription</keyword>
<evidence type="ECO:0000313" key="6">
    <source>
        <dbReference type="Proteomes" id="UP000670475"/>
    </source>
</evidence>
<keyword evidence="2" id="KW-0238">DNA-binding</keyword>
<gene>
    <name evidence="5" type="ORF">JFN87_17905</name>
</gene>
<comment type="caution">
    <text evidence="5">The sequence shown here is derived from an EMBL/GenBank/DDBJ whole genome shotgun (WGS) entry which is preliminary data.</text>
</comment>
<keyword evidence="1" id="KW-0805">Transcription regulation</keyword>
<keyword evidence="6" id="KW-1185">Reference proteome</keyword>
<dbReference type="Pfam" id="PF00392">
    <property type="entry name" value="GntR"/>
    <property type="match status" value="1"/>
</dbReference>
<dbReference type="Gene3D" id="1.10.10.10">
    <property type="entry name" value="Winged helix-like DNA-binding domain superfamily/Winged helix DNA-binding domain"/>
    <property type="match status" value="1"/>
</dbReference>
<dbReference type="PANTHER" id="PTHR38445:SF7">
    <property type="entry name" value="GNTR-FAMILY TRANSCRIPTIONAL REGULATOR"/>
    <property type="match status" value="1"/>
</dbReference>
<evidence type="ECO:0000313" key="5">
    <source>
        <dbReference type="EMBL" id="MBP0459366.1"/>
    </source>
</evidence>
<dbReference type="EMBL" id="JAGIQL010000069">
    <property type="protein sequence ID" value="MBP0459366.1"/>
    <property type="molecule type" value="Genomic_DNA"/>
</dbReference>
<reference evidence="5" key="1">
    <citation type="submission" date="2021-03" db="EMBL/GenBank/DDBJ databases">
        <title>Whole genome sequence of Streptomyces bomunensis MMS17-BM035.</title>
        <authorList>
            <person name="Lee J.H."/>
        </authorList>
    </citation>
    <scope>NUCLEOTIDE SEQUENCE</scope>
    <source>
        <strain evidence="5">MMS17-BM035</strain>
    </source>
</reference>
<evidence type="ECO:0000259" key="4">
    <source>
        <dbReference type="PROSITE" id="PS50949"/>
    </source>
</evidence>
<dbReference type="AlphaFoldDB" id="A0A940RWK6"/>
<sequence>MVAFRIDRHSGVATYQQLINQVKTALRLGVLQPGDQLPTARQVVEQTAVNPNTVLRAYRELEREGLVDPRPGKGTFVRRSLARPEAGAGSPLRAAFAAWLEQARAAGLQREDVLALVTDVLDGEAAREEEEQKK</sequence>
<dbReference type="PROSITE" id="PS50949">
    <property type="entry name" value="HTH_GNTR"/>
    <property type="match status" value="1"/>
</dbReference>
<dbReference type="PANTHER" id="PTHR38445">
    <property type="entry name" value="HTH-TYPE TRANSCRIPTIONAL REPRESSOR YTRA"/>
    <property type="match status" value="1"/>
</dbReference>
<dbReference type="GO" id="GO:0003677">
    <property type="term" value="F:DNA binding"/>
    <property type="evidence" value="ECO:0007669"/>
    <property type="project" value="UniProtKB-KW"/>
</dbReference>
<evidence type="ECO:0000256" key="3">
    <source>
        <dbReference type="ARBA" id="ARBA00023163"/>
    </source>
</evidence>